<dbReference type="SMART" id="SM00702">
    <property type="entry name" value="P4Hc"/>
    <property type="match status" value="1"/>
</dbReference>
<sequence>MEDHFEMLIESYLKQNVGIAENFISAALAGHLKDNLLELNNNAMLLAAGTGNANKQNQNKLVRSDAIYWLDKKHNNVYENAFFAYIEAFILYLNRSCYAGITGYEFHYTLYEPGSFYVKHFDRFKDDDSRAFSMISYLNADWKESDGGELLIHQLENNLKIAPTNGKTVFFKSDELEHEVLVTHEKRMSITGWLKRG</sequence>
<accession>A0A1G8T9D3</accession>
<dbReference type="GO" id="GO:0031418">
    <property type="term" value="F:L-ascorbic acid binding"/>
    <property type="evidence" value="ECO:0007669"/>
    <property type="project" value="UniProtKB-KW"/>
</dbReference>
<gene>
    <name evidence="8" type="ORF">SAMN04487935_0883</name>
</gene>
<keyword evidence="4" id="KW-0223">Dioxygenase</keyword>
<evidence type="ECO:0000313" key="9">
    <source>
        <dbReference type="Proteomes" id="UP000199580"/>
    </source>
</evidence>
<evidence type="ECO:0000256" key="2">
    <source>
        <dbReference type="ARBA" id="ARBA00022723"/>
    </source>
</evidence>
<dbReference type="GO" id="GO:0008198">
    <property type="term" value="F:ferrous iron binding"/>
    <property type="evidence" value="ECO:0007669"/>
    <property type="project" value="TreeGrafter"/>
</dbReference>
<organism evidence="8 9">
    <name type="scientific">Flavobacterium noncentrifugens</name>
    <dbReference type="NCBI Taxonomy" id="1128970"/>
    <lineage>
        <taxon>Bacteria</taxon>
        <taxon>Pseudomonadati</taxon>
        <taxon>Bacteroidota</taxon>
        <taxon>Flavobacteriia</taxon>
        <taxon>Flavobacteriales</taxon>
        <taxon>Flavobacteriaceae</taxon>
        <taxon>Flavobacterium</taxon>
    </lineage>
</organism>
<evidence type="ECO:0000256" key="3">
    <source>
        <dbReference type="ARBA" id="ARBA00022896"/>
    </source>
</evidence>
<dbReference type="PROSITE" id="PS51471">
    <property type="entry name" value="FE2OG_OXY"/>
    <property type="match status" value="1"/>
</dbReference>
<dbReference type="EMBL" id="FNEZ01000001">
    <property type="protein sequence ID" value="SDJ38192.1"/>
    <property type="molecule type" value="Genomic_DNA"/>
</dbReference>
<dbReference type="PANTHER" id="PTHR12907:SF26">
    <property type="entry name" value="HIF PROLYL HYDROXYLASE, ISOFORM C"/>
    <property type="match status" value="1"/>
</dbReference>
<evidence type="ECO:0000256" key="4">
    <source>
        <dbReference type="ARBA" id="ARBA00022964"/>
    </source>
</evidence>
<dbReference type="InterPro" id="IPR044862">
    <property type="entry name" value="Pro_4_hyd_alph_FE2OG_OXY"/>
</dbReference>
<keyword evidence="2" id="KW-0479">Metal-binding</keyword>
<evidence type="ECO:0000259" key="7">
    <source>
        <dbReference type="PROSITE" id="PS51471"/>
    </source>
</evidence>
<dbReference type="GO" id="GO:0031543">
    <property type="term" value="F:peptidyl-proline dioxygenase activity"/>
    <property type="evidence" value="ECO:0007669"/>
    <property type="project" value="TreeGrafter"/>
</dbReference>
<dbReference type="InterPro" id="IPR005123">
    <property type="entry name" value="Oxoglu/Fe-dep_dioxygenase_dom"/>
</dbReference>
<dbReference type="Proteomes" id="UP000199580">
    <property type="component" value="Unassembled WGS sequence"/>
</dbReference>
<dbReference type="InterPro" id="IPR006620">
    <property type="entry name" value="Pro_4_hyd_alph"/>
</dbReference>
<evidence type="ECO:0000313" key="8">
    <source>
        <dbReference type="EMBL" id="SDJ38192.1"/>
    </source>
</evidence>
<name>A0A1G8T9D3_9FLAO</name>
<protein>
    <submittedName>
        <fullName evidence="8">SM-20-related protein</fullName>
    </submittedName>
</protein>
<keyword evidence="3" id="KW-0847">Vitamin C</keyword>
<dbReference type="GO" id="GO:0071456">
    <property type="term" value="P:cellular response to hypoxia"/>
    <property type="evidence" value="ECO:0007669"/>
    <property type="project" value="TreeGrafter"/>
</dbReference>
<comment type="cofactor">
    <cofactor evidence="1">
        <name>L-ascorbate</name>
        <dbReference type="ChEBI" id="CHEBI:38290"/>
    </cofactor>
</comment>
<keyword evidence="9" id="KW-1185">Reference proteome</keyword>
<dbReference type="OrthoDB" id="9783171at2"/>
<dbReference type="Pfam" id="PF13640">
    <property type="entry name" value="2OG-FeII_Oxy_3"/>
    <property type="match status" value="1"/>
</dbReference>
<feature type="domain" description="Fe2OG dioxygenase" evidence="7">
    <location>
        <begin position="100"/>
        <end position="196"/>
    </location>
</feature>
<dbReference type="Gene3D" id="2.60.120.620">
    <property type="entry name" value="q2cbj1_9rhob like domain"/>
    <property type="match status" value="1"/>
</dbReference>
<proteinExistence type="predicted"/>
<evidence type="ECO:0000256" key="1">
    <source>
        <dbReference type="ARBA" id="ARBA00001961"/>
    </source>
</evidence>
<dbReference type="PANTHER" id="PTHR12907">
    <property type="entry name" value="EGL NINE HOMOLOG-RELATED"/>
    <property type="match status" value="1"/>
</dbReference>
<evidence type="ECO:0000256" key="5">
    <source>
        <dbReference type="ARBA" id="ARBA00023002"/>
    </source>
</evidence>
<reference evidence="8 9" key="1">
    <citation type="submission" date="2016-10" db="EMBL/GenBank/DDBJ databases">
        <authorList>
            <person name="de Groot N.N."/>
        </authorList>
    </citation>
    <scope>NUCLEOTIDE SEQUENCE [LARGE SCALE GENOMIC DNA]</scope>
    <source>
        <strain evidence="8 9">CGMCC 1.10076</strain>
    </source>
</reference>
<dbReference type="AlphaFoldDB" id="A0A1G8T9D3"/>
<keyword evidence="5" id="KW-0560">Oxidoreductase</keyword>
<dbReference type="RefSeq" id="WP_091392133.1">
    <property type="nucleotide sequence ID" value="NZ_BKAI01000002.1"/>
</dbReference>
<dbReference type="InterPro" id="IPR051559">
    <property type="entry name" value="HIF_prolyl_hydroxylases"/>
</dbReference>
<dbReference type="STRING" id="1128970.SAMN04487935_0883"/>
<keyword evidence="6" id="KW-0408">Iron</keyword>
<evidence type="ECO:0000256" key="6">
    <source>
        <dbReference type="ARBA" id="ARBA00023004"/>
    </source>
</evidence>